<keyword evidence="6" id="KW-0663">Pyridoxal phosphate</keyword>
<dbReference type="Gene3D" id="3.40.50.1100">
    <property type="match status" value="2"/>
</dbReference>
<dbReference type="Proteomes" id="UP001518989">
    <property type="component" value="Unassembled WGS sequence"/>
</dbReference>
<evidence type="ECO:0000259" key="7">
    <source>
        <dbReference type="Pfam" id="PF00291"/>
    </source>
</evidence>
<evidence type="ECO:0000256" key="4">
    <source>
        <dbReference type="ARBA" id="ARBA00001946"/>
    </source>
</evidence>
<evidence type="ECO:0000313" key="9">
    <source>
        <dbReference type="Proteomes" id="UP001518989"/>
    </source>
</evidence>
<organism evidence="8 9">
    <name type="scientific">Roseomonas haemaphysalidis</name>
    <dbReference type="NCBI Taxonomy" id="2768162"/>
    <lineage>
        <taxon>Bacteria</taxon>
        <taxon>Pseudomonadati</taxon>
        <taxon>Pseudomonadota</taxon>
        <taxon>Alphaproteobacteria</taxon>
        <taxon>Acetobacterales</taxon>
        <taxon>Roseomonadaceae</taxon>
        <taxon>Roseomonas</taxon>
    </lineage>
</organism>
<dbReference type="CDD" id="cd01562">
    <property type="entry name" value="Thr-dehyd"/>
    <property type="match status" value="1"/>
</dbReference>
<dbReference type="PROSITE" id="PS00165">
    <property type="entry name" value="DEHYDRATASE_SER_THR"/>
    <property type="match status" value="1"/>
</dbReference>
<sequence>MTDLPTHDDVRLAAARLAGRVVRTPMLRHPLIDEIAGGTVLIKPECLQRTGSFKLRGATNAVLKLDAAQRAAGVVTHSSGNHGQAIACATAAEGVRALIAMPQDAPAIKVDSTRRWGAEITFFDRATTDREALAGRLAAERGGVVLPPFDHPDVIAGQGTLALELVEDARAAGLALDALSVCTGGGGLVAGCALAIEGASPGTEVWAVEPEGWDDTARSLAAGERIGNDGHGALLCDALLSMRPGALTFAVNQPRLKGAAVVTPEEVFRAMRLAFECLKVVVEPGGAVALAAVLAGKLPARGRTVGVVLSGGNVDPAVFSRALAA</sequence>
<comment type="caution">
    <text evidence="8">The sequence shown here is derived from an EMBL/GenBank/DDBJ whole genome shotgun (WGS) entry which is preliminary data.</text>
</comment>
<dbReference type="RefSeq" id="WP_207414907.1">
    <property type="nucleotide sequence ID" value="NZ_CP061177.1"/>
</dbReference>
<comment type="cofactor">
    <cofactor evidence="3">
        <name>Mn(2+)</name>
        <dbReference type="ChEBI" id="CHEBI:29035"/>
    </cofactor>
</comment>
<keyword evidence="9" id="KW-1185">Reference proteome</keyword>
<evidence type="ECO:0000313" key="8">
    <source>
        <dbReference type="EMBL" id="MBO1077469.1"/>
    </source>
</evidence>
<dbReference type="InterPro" id="IPR036052">
    <property type="entry name" value="TrpB-like_PALP_sf"/>
</dbReference>
<dbReference type="Pfam" id="PF00291">
    <property type="entry name" value="PALP"/>
    <property type="match status" value="1"/>
</dbReference>
<proteinExistence type="predicted"/>
<evidence type="ECO:0000256" key="6">
    <source>
        <dbReference type="ARBA" id="ARBA00022898"/>
    </source>
</evidence>
<dbReference type="EMBL" id="JACTNG010000001">
    <property type="protein sequence ID" value="MBO1077469.1"/>
    <property type="molecule type" value="Genomic_DNA"/>
</dbReference>
<evidence type="ECO:0000256" key="3">
    <source>
        <dbReference type="ARBA" id="ARBA00001936"/>
    </source>
</evidence>
<feature type="domain" description="Tryptophan synthase beta chain-like PALP" evidence="7">
    <location>
        <begin position="21"/>
        <end position="311"/>
    </location>
</feature>
<dbReference type="PANTHER" id="PTHR43050:SF1">
    <property type="entry name" value="SERINE RACEMASE"/>
    <property type="match status" value="1"/>
</dbReference>
<gene>
    <name evidence="8" type="ORF">IAI61_00395</name>
</gene>
<reference evidence="8 9" key="1">
    <citation type="submission" date="2020-09" db="EMBL/GenBank/DDBJ databases">
        <title>Roseomonas.</title>
        <authorList>
            <person name="Zhu W."/>
        </authorList>
    </citation>
    <scope>NUCLEOTIDE SEQUENCE [LARGE SCALE GENOMIC DNA]</scope>
    <source>
        <strain evidence="8 9">573</strain>
    </source>
</reference>
<dbReference type="PANTHER" id="PTHR43050">
    <property type="entry name" value="SERINE / THREONINE RACEMASE FAMILY MEMBER"/>
    <property type="match status" value="1"/>
</dbReference>
<comment type="cofactor">
    <cofactor evidence="4">
        <name>Mg(2+)</name>
        <dbReference type="ChEBI" id="CHEBI:18420"/>
    </cofactor>
</comment>
<name>A0ABS3KJ34_9PROT</name>
<evidence type="ECO:0000256" key="2">
    <source>
        <dbReference type="ARBA" id="ARBA00001933"/>
    </source>
</evidence>
<evidence type="ECO:0000256" key="1">
    <source>
        <dbReference type="ARBA" id="ARBA00001913"/>
    </source>
</evidence>
<dbReference type="InterPro" id="IPR001926">
    <property type="entry name" value="TrpB-like_PALP"/>
</dbReference>
<dbReference type="SUPFAM" id="SSF53686">
    <property type="entry name" value="Tryptophan synthase beta subunit-like PLP-dependent enzymes"/>
    <property type="match status" value="1"/>
</dbReference>
<accession>A0ABS3KJ34</accession>
<comment type="cofactor">
    <cofactor evidence="1">
        <name>Ca(2+)</name>
        <dbReference type="ChEBI" id="CHEBI:29108"/>
    </cofactor>
</comment>
<evidence type="ECO:0000256" key="5">
    <source>
        <dbReference type="ARBA" id="ARBA00022842"/>
    </source>
</evidence>
<keyword evidence="5" id="KW-0460">Magnesium</keyword>
<dbReference type="InterPro" id="IPR000634">
    <property type="entry name" value="Ser/Thr_deHydtase_PyrdxlP-BS"/>
</dbReference>
<comment type="cofactor">
    <cofactor evidence="2">
        <name>pyridoxal 5'-phosphate</name>
        <dbReference type="ChEBI" id="CHEBI:597326"/>
    </cofactor>
</comment>
<protein>
    <submittedName>
        <fullName evidence="8">Threonine/serine dehydratase</fullName>
    </submittedName>
</protein>